<sequence length="207" mass="21651">MTMLVTAGIACGSKAPPAHEASRAVASSGSARPTWNISASEAYQGRSDDDAGCAQYGYVFTDEAPHRISDHVPFALGSAAVPADAKATLDRIAAQLNDPHPKVVRLAVLGYSTTGEDRVLSQGRANAVLGELLARGVPSNRVESHAVKGELPPGLPRAAVVFEVLVEYRGGIQRWADGGLVACAPNDPSLDCAIPPEAMRTCIRKPK</sequence>
<dbReference type="Pfam" id="PF00691">
    <property type="entry name" value="OmpA"/>
    <property type="match status" value="1"/>
</dbReference>
<dbReference type="SUPFAM" id="SSF103088">
    <property type="entry name" value="OmpA-like"/>
    <property type="match status" value="1"/>
</dbReference>
<accession>A0ABZ2LEC5</accession>
<evidence type="ECO:0000313" key="2">
    <source>
        <dbReference type="EMBL" id="WXB09291.1"/>
    </source>
</evidence>
<evidence type="ECO:0000259" key="1">
    <source>
        <dbReference type="Pfam" id="PF00691"/>
    </source>
</evidence>
<gene>
    <name evidence="2" type="ORF">LVJ94_18900</name>
</gene>
<dbReference type="Gene3D" id="3.30.1330.60">
    <property type="entry name" value="OmpA-like domain"/>
    <property type="match status" value="1"/>
</dbReference>
<proteinExistence type="predicted"/>
<feature type="domain" description="OmpA-like" evidence="1">
    <location>
        <begin position="74"/>
        <end position="144"/>
    </location>
</feature>
<dbReference type="InterPro" id="IPR006665">
    <property type="entry name" value="OmpA-like"/>
</dbReference>
<protein>
    <recommendedName>
        <fullName evidence="1">OmpA-like domain-containing protein</fullName>
    </recommendedName>
</protein>
<dbReference type="EMBL" id="CP089983">
    <property type="protein sequence ID" value="WXB09291.1"/>
    <property type="molecule type" value="Genomic_DNA"/>
</dbReference>
<organism evidence="2 3">
    <name type="scientific">Pendulispora rubella</name>
    <dbReference type="NCBI Taxonomy" id="2741070"/>
    <lineage>
        <taxon>Bacteria</taxon>
        <taxon>Pseudomonadati</taxon>
        <taxon>Myxococcota</taxon>
        <taxon>Myxococcia</taxon>
        <taxon>Myxococcales</taxon>
        <taxon>Sorangiineae</taxon>
        <taxon>Pendulisporaceae</taxon>
        <taxon>Pendulispora</taxon>
    </lineage>
</organism>
<reference evidence="2" key="1">
    <citation type="submission" date="2021-12" db="EMBL/GenBank/DDBJ databases">
        <title>Discovery of the Pendulisporaceae a myxobacterial family with distinct sporulation behavior and unique specialized metabolism.</title>
        <authorList>
            <person name="Garcia R."/>
            <person name="Popoff A."/>
            <person name="Bader C.D."/>
            <person name="Loehr J."/>
            <person name="Walesch S."/>
            <person name="Walt C."/>
            <person name="Boldt J."/>
            <person name="Bunk B."/>
            <person name="Haeckl F.J.F.P.J."/>
            <person name="Gunesch A.P."/>
            <person name="Birkelbach J."/>
            <person name="Nuebel U."/>
            <person name="Pietschmann T."/>
            <person name="Bach T."/>
            <person name="Mueller R."/>
        </authorList>
    </citation>
    <scope>NUCLEOTIDE SEQUENCE</scope>
    <source>
        <strain evidence="2">MSr11367</strain>
    </source>
</reference>
<evidence type="ECO:0000313" key="3">
    <source>
        <dbReference type="Proteomes" id="UP001374803"/>
    </source>
</evidence>
<dbReference type="InterPro" id="IPR036737">
    <property type="entry name" value="OmpA-like_sf"/>
</dbReference>
<name>A0ABZ2LEC5_9BACT</name>
<dbReference type="Proteomes" id="UP001374803">
    <property type="component" value="Chromosome"/>
</dbReference>
<keyword evidence="3" id="KW-1185">Reference proteome</keyword>